<dbReference type="PANTHER" id="PTHR45639">
    <property type="entry name" value="HSC70CB, ISOFORM G-RELATED"/>
    <property type="match status" value="1"/>
</dbReference>
<dbReference type="EMBL" id="KV875095">
    <property type="protein sequence ID" value="OIW32135.1"/>
    <property type="molecule type" value="Genomic_DNA"/>
</dbReference>
<keyword evidence="3" id="KW-0963">Cytoplasm</keyword>
<evidence type="ECO:0000313" key="8">
    <source>
        <dbReference type="EMBL" id="OIW32135.1"/>
    </source>
</evidence>
<dbReference type="Gene3D" id="3.30.30.30">
    <property type="match status" value="1"/>
</dbReference>
<dbReference type="InterPro" id="IPR029048">
    <property type="entry name" value="HSP70_C_sf"/>
</dbReference>
<feature type="compositionally biased region" description="Basic and acidic residues" evidence="7">
    <location>
        <begin position="558"/>
        <end position="567"/>
    </location>
</feature>
<accession>A0A1J7IWQ8</accession>
<dbReference type="PROSITE" id="PS01036">
    <property type="entry name" value="HSP70_3"/>
    <property type="match status" value="1"/>
</dbReference>
<sequence>MSVVGVDFGTLNTVIAVARNRGVDVITNEVSNRATPSLVGFGPKSRYLGEAAKTQEISNLKNTVGSLKRLVGRQLDDPDVQIEKEFISAPLVDVNGQVGAEVSYLGKKEKFNATQLTAMFLSKVKQITASELKLPVADLVMSVPAWFTDIQRRALIDAAEIAGLKVLRLINDTTAAALGYGITKLDLPGPEEKPRRVAFIDVGHSTYTCSIVEFRKGELAVKSTAFDRHLGGRNFDKALVDHLAKEFQEKYKLDIYSNGKAMTRVQAAAEKMKKILSANQQAPLNIESLMNDIDVRAMITRQEFEAMVEPVLNKVTAPLEQALAEAKLTKDDIDVIEVVGGGSRVPAIKERIQNFFGKTLSFTLNQDEAIARGCAFSCAILSPVFKVRDFAVQDVISYPIEFAWEKDADIPDEDTSLVVFNKGNMLPSTKILTFYRKQAFNLEARYAKPEELPGKIPAFIGQFFVKGVKATGSPDDFMICKLKARVNIHGVLNVESGYYVEDQEIEEEIKEDEKKEEGEKKEGDVSTFMPIRPQKSRTDSSFGGDSLASSTSGSDNELPPKRRKVEDDASADGGNPMLTSNPPKAMDTDAPKDDKPKTRKVKKQVRKGELPIVSATASLDPALKNAASEKEAAMVMEDKLVADTEEKKNELETYIYELRNKLDDQYAPFASDEEKEKLRNKLEQSEEWLYDEGEDASKGVYVAKIEELRALAGPIVQRYFDKVEADRQAVQARIDAEKAAKAAAEAEARKAAGGDKTEEAPKDEEMPDAEPKAEGEEASS</sequence>
<dbReference type="FunFam" id="3.30.30.30:FF:000002">
    <property type="entry name" value="Heat shock 70 kDa protein 4"/>
    <property type="match status" value="1"/>
</dbReference>
<dbReference type="STRING" id="1408157.A0A1J7IWQ8"/>
<dbReference type="FunCoup" id="A0A1J7IWQ8">
    <property type="interactions" value="1417"/>
</dbReference>
<evidence type="ECO:0000256" key="6">
    <source>
        <dbReference type="ARBA" id="ARBA00023016"/>
    </source>
</evidence>
<dbReference type="OrthoDB" id="434160at2759"/>
<dbReference type="CDD" id="cd24094">
    <property type="entry name" value="ASKHA_NBD_HSP70_ScSse"/>
    <property type="match status" value="1"/>
</dbReference>
<feature type="region of interest" description="Disordered" evidence="7">
    <location>
        <begin position="731"/>
        <end position="780"/>
    </location>
</feature>
<dbReference type="SUPFAM" id="SSF53067">
    <property type="entry name" value="Actin-like ATPase domain"/>
    <property type="match status" value="2"/>
</dbReference>
<dbReference type="FunFam" id="3.30.420.40:FF:000171">
    <property type="entry name" value="Heat shock 70 kDa protein 4"/>
    <property type="match status" value="2"/>
</dbReference>
<evidence type="ECO:0000256" key="7">
    <source>
        <dbReference type="SAM" id="MobiDB-lite"/>
    </source>
</evidence>
<dbReference type="Proteomes" id="UP000182658">
    <property type="component" value="Unassembled WGS sequence"/>
</dbReference>
<dbReference type="GO" id="GO:0140662">
    <property type="term" value="F:ATP-dependent protein folding chaperone"/>
    <property type="evidence" value="ECO:0007669"/>
    <property type="project" value="InterPro"/>
</dbReference>
<evidence type="ECO:0000256" key="2">
    <source>
        <dbReference type="ARBA" id="ARBA00007381"/>
    </source>
</evidence>
<feature type="compositionally biased region" description="Polar residues" evidence="7">
    <location>
        <begin position="539"/>
        <end position="555"/>
    </location>
</feature>
<keyword evidence="6 8" id="KW-0346">Stress response</keyword>
<organism evidence="8 9">
    <name type="scientific">Coniochaeta ligniaria NRRL 30616</name>
    <dbReference type="NCBI Taxonomy" id="1408157"/>
    <lineage>
        <taxon>Eukaryota</taxon>
        <taxon>Fungi</taxon>
        <taxon>Dikarya</taxon>
        <taxon>Ascomycota</taxon>
        <taxon>Pezizomycotina</taxon>
        <taxon>Sordariomycetes</taxon>
        <taxon>Sordariomycetidae</taxon>
        <taxon>Coniochaetales</taxon>
        <taxon>Coniochaetaceae</taxon>
        <taxon>Coniochaeta</taxon>
    </lineage>
</organism>
<proteinExistence type="inferred from homology"/>
<dbReference type="Pfam" id="PF00012">
    <property type="entry name" value="HSP70"/>
    <property type="match status" value="1"/>
</dbReference>
<dbReference type="SUPFAM" id="SSF100934">
    <property type="entry name" value="Heat shock protein 70kD (HSP70), C-terminal subdomain"/>
    <property type="match status" value="1"/>
</dbReference>
<dbReference type="SUPFAM" id="SSF100920">
    <property type="entry name" value="Heat shock protein 70kD (HSP70), peptide-binding domain"/>
    <property type="match status" value="1"/>
</dbReference>
<dbReference type="FunFam" id="2.60.34.10:FF:000011">
    <property type="entry name" value="Heat shock protein hsp88"/>
    <property type="match status" value="1"/>
</dbReference>
<dbReference type="PANTHER" id="PTHR45639:SF4">
    <property type="entry name" value="HSC70CB, ISOFORM G"/>
    <property type="match status" value="1"/>
</dbReference>
<reference evidence="8 9" key="1">
    <citation type="submission" date="2016-10" db="EMBL/GenBank/DDBJ databases">
        <title>Draft genome sequence of Coniochaeta ligniaria NRRL30616, a lignocellulolytic fungus for bioabatement of inhibitors in plant biomass hydrolysates.</title>
        <authorList>
            <consortium name="DOE Joint Genome Institute"/>
            <person name="Jimenez D.J."/>
            <person name="Hector R.E."/>
            <person name="Riley R."/>
            <person name="Sun H."/>
            <person name="Grigoriev I.V."/>
            <person name="Van Elsas J.D."/>
            <person name="Nichols N.N."/>
        </authorList>
    </citation>
    <scope>NUCLEOTIDE SEQUENCE [LARGE SCALE GENOMIC DNA]</scope>
    <source>
        <strain evidence="8 9">NRRL 30616</strain>
    </source>
</reference>
<dbReference type="Gene3D" id="2.60.34.10">
    <property type="entry name" value="Substrate Binding Domain Of DNAk, Chain A, domain 1"/>
    <property type="match status" value="1"/>
</dbReference>
<gene>
    <name evidence="8" type="ORF">CONLIGDRAFT_678553</name>
</gene>
<dbReference type="InParanoid" id="A0A1J7IWQ8"/>
<dbReference type="InterPro" id="IPR029047">
    <property type="entry name" value="HSP70_peptide-bd_sf"/>
</dbReference>
<dbReference type="Gene3D" id="3.30.420.40">
    <property type="match status" value="2"/>
</dbReference>
<dbReference type="PRINTS" id="PR00301">
    <property type="entry name" value="HEATSHOCK70"/>
</dbReference>
<keyword evidence="9" id="KW-1185">Reference proteome</keyword>
<feature type="compositionally biased region" description="Basic and acidic residues" evidence="7">
    <location>
        <begin position="586"/>
        <end position="596"/>
    </location>
</feature>
<dbReference type="FunFam" id="3.90.640.10:FF:000004">
    <property type="entry name" value="Heat shock 70 kDa protein 4"/>
    <property type="match status" value="1"/>
</dbReference>
<dbReference type="InterPro" id="IPR043129">
    <property type="entry name" value="ATPase_NBD"/>
</dbReference>
<comment type="similarity">
    <text evidence="2">Belongs to the heat shock protein 70 family.</text>
</comment>
<protein>
    <submittedName>
        <fullName evidence="8">Heat shock protein 70</fullName>
    </submittedName>
</protein>
<evidence type="ECO:0000256" key="3">
    <source>
        <dbReference type="ARBA" id="ARBA00022490"/>
    </source>
</evidence>
<dbReference type="GO" id="GO:0005634">
    <property type="term" value="C:nucleus"/>
    <property type="evidence" value="ECO:0007669"/>
    <property type="project" value="TreeGrafter"/>
</dbReference>
<dbReference type="InterPro" id="IPR013126">
    <property type="entry name" value="Hsp_70_fam"/>
</dbReference>
<evidence type="ECO:0000313" key="9">
    <source>
        <dbReference type="Proteomes" id="UP000182658"/>
    </source>
</evidence>
<feature type="region of interest" description="Disordered" evidence="7">
    <location>
        <begin position="508"/>
        <end position="622"/>
    </location>
</feature>
<dbReference type="AlphaFoldDB" id="A0A1J7IWQ8"/>
<keyword evidence="4" id="KW-0547">Nucleotide-binding</keyword>
<feature type="compositionally biased region" description="Basic and acidic residues" evidence="7">
    <location>
        <begin position="734"/>
        <end position="780"/>
    </location>
</feature>
<feature type="compositionally biased region" description="Basic and acidic residues" evidence="7">
    <location>
        <begin position="511"/>
        <end position="524"/>
    </location>
</feature>
<dbReference type="PROSITE" id="PS00329">
    <property type="entry name" value="HSP70_2"/>
    <property type="match status" value="1"/>
</dbReference>
<comment type="subcellular location">
    <subcellularLocation>
        <location evidence="1">Cytoplasm</location>
    </subcellularLocation>
</comment>
<name>A0A1J7IWQ8_9PEZI</name>
<dbReference type="Gene3D" id="3.90.640.10">
    <property type="entry name" value="Actin, Chain A, domain 4"/>
    <property type="match status" value="1"/>
</dbReference>
<dbReference type="GO" id="GO:0005829">
    <property type="term" value="C:cytosol"/>
    <property type="evidence" value="ECO:0007669"/>
    <property type="project" value="TreeGrafter"/>
</dbReference>
<evidence type="ECO:0000256" key="1">
    <source>
        <dbReference type="ARBA" id="ARBA00004496"/>
    </source>
</evidence>
<evidence type="ECO:0000256" key="4">
    <source>
        <dbReference type="ARBA" id="ARBA00022741"/>
    </source>
</evidence>
<dbReference type="GO" id="GO:0005524">
    <property type="term" value="F:ATP binding"/>
    <property type="evidence" value="ECO:0007669"/>
    <property type="project" value="UniProtKB-KW"/>
</dbReference>
<dbReference type="InterPro" id="IPR018181">
    <property type="entry name" value="Heat_shock_70_CS"/>
</dbReference>
<dbReference type="Gene3D" id="1.20.1270.10">
    <property type="match status" value="1"/>
</dbReference>
<keyword evidence="5" id="KW-0067">ATP-binding</keyword>
<dbReference type="FunFam" id="1.20.1270.10:FF:000002">
    <property type="entry name" value="Heat shock 70 kDa protein 4"/>
    <property type="match status" value="1"/>
</dbReference>
<evidence type="ECO:0000256" key="5">
    <source>
        <dbReference type="ARBA" id="ARBA00022840"/>
    </source>
</evidence>